<accession>A0AAP2GVV8</accession>
<evidence type="ECO:0000313" key="3">
    <source>
        <dbReference type="EMBL" id="MBT1711433.1"/>
    </source>
</evidence>
<proteinExistence type="predicted"/>
<keyword evidence="2" id="KW-1133">Transmembrane helix</keyword>
<feature type="transmembrane region" description="Helical" evidence="2">
    <location>
        <begin position="53"/>
        <end position="73"/>
    </location>
</feature>
<gene>
    <name evidence="3" type="ORF">KK062_24535</name>
</gene>
<sequence length="572" mass="64821">MSSKYPRGRRRHADTRPQQHIHNANQKRDLRLSSLQEKVHGVLNDKFGDVLKLVVLGFISFDFFHPLTFKFIAELFKDANDRANLFVTFKICYLTLPLLLYVVYLYASNKIQLPRNILKGGLRIRPPKSKPIQIVILLFILVIVCIDVCVPSQFQRYPFVITIVALWMLLLLVHFTDQPTVASQDGDSSRSPFVQRVMITLRAVAGAKGLSFVTLCMAVVFACGLYAMHALPKPEKPAKDQKAPSKRSGEVAMTVKASNTIALPAKNISTKDSVKIDSSPYWRLYLKPFALQNSLKEDEKHYTTLKETDQLIHQGALRTEYLLNIAIADSVSRGVNPFENFNTQNLQEITPAVVASLKHEFSDTTRRIHRLRVIGQQFLATRSYTSYYRANLELTISKRQKESIDAASNLLKHVQKIDLLTMFSITFALLVLYQATPQLQNAGLKSLILLYFLMFLQGLKPVDPNHINLSDPAWPYTYANWYIPGYISEIGSIGSIDNSRTVYGSDNIDNSTRTTETVYGDDGDLVIGGPGDIYVTTIHEIEANLQILLMRTDSINRRTHKMYNMNYQTPPL</sequence>
<protein>
    <submittedName>
        <fullName evidence="3">Uncharacterized protein</fullName>
    </submittedName>
</protein>
<reference evidence="3 4" key="1">
    <citation type="submission" date="2021-05" db="EMBL/GenBank/DDBJ databases">
        <title>A Polyphasic approach of four new species of the genus Ohtaekwangia: Ohtaekwangia histidinii sp. nov., Ohtaekwangia cretensis sp. nov., Ohtaekwangia indiensis sp. nov., Ohtaekwangia reichenbachii sp. nov. from diverse environment.</title>
        <authorList>
            <person name="Octaviana S."/>
        </authorList>
    </citation>
    <scope>NUCLEOTIDE SEQUENCE [LARGE SCALE GENOMIC DNA]</scope>
    <source>
        <strain evidence="3 4">PWU5</strain>
    </source>
</reference>
<evidence type="ECO:0000256" key="2">
    <source>
        <dbReference type="SAM" id="Phobius"/>
    </source>
</evidence>
<keyword evidence="2" id="KW-0472">Membrane</keyword>
<feature type="transmembrane region" description="Helical" evidence="2">
    <location>
        <begin position="85"/>
        <end position="107"/>
    </location>
</feature>
<feature type="transmembrane region" description="Helical" evidence="2">
    <location>
        <begin position="157"/>
        <end position="175"/>
    </location>
</feature>
<feature type="compositionally biased region" description="Basic residues" evidence="1">
    <location>
        <begin position="1"/>
        <end position="13"/>
    </location>
</feature>
<comment type="caution">
    <text evidence="3">The sequence shown here is derived from an EMBL/GenBank/DDBJ whole genome shotgun (WGS) entry which is preliminary data.</text>
</comment>
<evidence type="ECO:0000313" key="4">
    <source>
        <dbReference type="Proteomes" id="UP001319080"/>
    </source>
</evidence>
<keyword evidence="4" id="KW-1185">Reference proteome</keyword>
<dbReference type="Proteomes" id="UP001319080">
    <property type="component" value="Unassembled WGS sequence"/>
</dbReference>
<feature type="region of interest" description="Disordered" evidence="1">
    <location>
        <begin position="1"/>
        <end position="23"/>
    </location>
</feature>
<feature type="transmembrane region" description="Helical" evidence="2">
    <location>
        <begin position="132"/>
        <end position="150"/>
    </location>
</feature>
<dbReference type="AlphaFoldDB" id="A0AAP2GVV8"/>
<organism evidence="3 4">
    <name type="scientific">Dawidia cretensis</name>
    <dbReference type="NCBI Taxonomy" id="2782350"/>
    <lineage>
        <taxon>Bacteria</taxon>
        <taxon>Pseudomonadati</taxon>
        <taxon>Bacteroidota</taxon>
        <taxon>Cytophagia</taxon>
        <taxon>Cytophagales</taxon>
        <taxon>Chryseotaleaceae</taxon>
        <taxon>Dawidia</taxon>
    </lineage>
</organism>
<name>A0AAP2GVV8_9BACT</name>
<feature type="transmembrane region" description="Helical" evidence="2">
    <location>
        <begin position="210"/>
        <end position="231"/>
    </location>
</feature>
<dbReference type="EMBL" id="JAHESE010000034">
    <property type="protein sequence ID" value="MBT1711433.1"/>
    <property type="molecule type" value="Genomic_DNA"/>
</dbReference>
<dbReference type="RefSeq" id="WP_254087009.1">
    <property type="nucleotide sequence ID" value="NZ_JAHESE010000034.1"/>
</dbReference>
<keyword evidence="2" id="KW-0812">Transmembrane</keyword>
<evidence type="ECO:0000256" key="1">
    <source>
        <dbReference type="SAM" id="MobiDB-lite"/>
    </source>
</evidence>